<proteinExistence type="predicted"/>
<reference evidence="7" key="1">
    <citation type="journal article" date="2019" name="Int. J. Syst. Evol. Microbiol.">
        <title>The Global Catalogue of Microorganisms (GCM) 10K type strain sequencing project: providing services to taxonomists for standard genome sequencing and annotation.</title>
        <authorList>
            <consortium name="The Broad Institute Genomics Platform"/>
            <consortium name="The Broad Institute Genome Sequencing Center for Infectious Disease"/>
            <person name="Wu L."/>
            <person name="Ma J."/>
        </authorList>
    </citation>
    <scope>NUCLEOTIDE SEQUENCE [LARGE SCALE GENOMIC DNA]</scope>
    <source>
        <strain evidence="7">JCM 17021</strain>
    </source>
</reference>
<dbReference type="Gene3D" id="1.10.357.10">
    <property type="entry name" value="Tetracycline Repressor, domain 2"/>
    <property type="match status" value="1"/>
</dbReference>
<dbReference type="PANTHER" id="PTHR30055">
    <property type="entry name" value="HTH-TYPE TRANSCRIPTIONAL REGULATOR RUTR"/>
    <property type="match status" value="1"/>
</dbReference>
<dbReference type="InterPro" id="IPR001647">
    <property type="entry name" value="HTH_TetR"/>
</dbReference>
<dbReference type="PRINTS" id="PR00455">
    <property type="entry name" value="HTHTETR"/>
</dbReference>
<comment type="caution">
    <text evidence="6">The sequence shown here is derived from an EMBL/GenBank/DDBJ whole genome shotgun (WGS) entry which is preliminary data.</text>
</comment>
<dbReference type="Pfam" id="PF00440">
    <property type="entry name" value="TetR_N"/>
    <property type="match status" value="1"/>
</dbReference>
<keyword evidence="7" id="KW-1185">Reference proteome</keyword>
<dbReference type="SUPFAM" id="SSF46689">
    <property type="entry name" value="Homeodomain-like"/>
    <property type="match status" value="1"/>
</dbReference>
<evidence type="ECO:0000259" key="5">
    <source>
        <dbReference type="PROSITE" id="PS50977"/>
    </source>
</evidence>
<evidence type="ECO:0000313" key="6">
    <source>
        <dbReference type="EMBL" id="GAA3861293.1"/>
    </source>
</evidence>
<evidence type="ECO:0000313" key="7">
    <source>
        <dbReference type="Proteomes" id="UP001501803"/>
    </source>
</evidence>
<evidence type="ECO:0000256" key="2">
    <source>
        <dbReference type="ARBA" id="ARBA00023125"/>
    </source>
</evidence>
<keyword evidence="1" id="KW-0805">Transcription regulation</keyword>
<sequence>MAITGRPARRGAARLDRQRILDAARALCDEEGLPALTMRRLGAELGVDSTAMYRHFRDKEALLSTLIDELFLDIAEPPANAPWRDNLREIMRSWWRIYRDHASLAQAMAGQADDEPQLFHLTDWCLRELLRAGITPAEIGHAYQAVYNHTVGHGLVAAFSPWITNTTDRDGQRRTYAALDPAIFPAAQASAWVLYPDPEEVFADSTELLLDALEARGTRL</sequence>
<evidence type="ECO:0000256" key="4">
    <source>
        <dbReference type="PROSITE-ProRule" id="PRU00335"/>
    </source>
</evidence>
<keyword evidence="3" id="KW-0804">Transcription</keyword>
<feature type="DNA-binding region" description="H-T-H motif" evidence="4">
    <location>
        <begin position="37"/>
        <end position="56"/>
    </location>
</feature>
<dbReference type="SUPFAM" id="SSF48498">
    <property type="entry name" value="Tetracyclin repressor-like, C-terminal domain"/>
    <property type="match status" value="1"/>
</dbReference>
<dbReference type="InterPro" id="IPR036271">
    <property type="entry name" value="Tet_transcr_reg_TetR-rel_C_sf"/>
</dbReference>
<feature type="domain" description="HTH tetR-type" evidence="5">
    <location>
        <begin position="14"/>
        <end position="74"/>
    </location>
</feature>
<dbReference type="InterPro" id="IPR050109">
    <property type="entry name" value="HTH-type_TetR-like_transc_reg"/>
</dbReference>
<protein>
    <submittedName>
        <fullName evidence="6">TetR/AcrR family transcriptional regulator C-terminal domain-containing protein</fullName>
    </submittedName>
</protein>
<dbReference type="Pfam" id="PF02909">
    <property type="entry name" value="TetR_C_1"/>
    <property type="match status" value="1"/>
</dbReference>
<organism evidence="6 7">
    <name type="scientific">Leifsonia kafniensis</name>
    <dbReference type="NCBI Taxonomy" id="475957"/>
    <lineage>
        <taxon>Bacteria</taxon>
        <taxon>Bacillati</taxon>
        <taxon>Actinomycetota</taxon>
        <taxon>Actinomycetes</taxon>
        <taxon>Micrococcales</taxon>
        <taxon>Microbacteriaceae</taxon>
        <taxon>Leifsonia</taxon>
    </lineage>
</organism>
<keyword evidence="2 4" id="KW-0238">DNA-binding</keyword>
<dbReference type="RefSeq" id="WP_345061410.1">
    <property type="nucleotide sequence ID" value="NZ_BAABCN010000002.1"/>
</dbReference>
<evidence type="ECO:0000256" key="3">
    <source>
        <dbReference type="ARBA" id="ARBA00023163"/>
    </source>
</evidence>
<dbReference type="PANTHER" id="PTHR30055:SF151">
    <property type="entry name" value="TRANSCRIPTIONAL REGULATORY PROTEIN"/>
    <property type="match status" value="1"/>
</dbReference>
<gene>
    <name evidence="6" type="ORF">GCM10022381_02050</name>
</gene>
<accession>A0ABP7K0F9</accession>
<name>A0ABP7K0F9_9MICO</name>
<dbReference type="InterPro" id="IPR004111">
    <property type="entry name" value="Repressor_TetR_C"/>
</dbReference>
<dbReference type="InterPro" id="IPR009057">
    <property type="entry name" value="Homeodomain-like_sf"/>
</dbReference>
<dbReference type="PROSITE" id="PS50977">
    <property type="entry name" value="HTH_TETR_2"/>
    <property type="match status" value="1"/>
</dbReference>
<dbReference type="EMBL" id="BAABCN010000002">
    <property type="protein sequence ID" value="GAA3861293.1"/>
    <property type="molecule type" value="Genomic_DNA"/>
</dbReference>
<dbReference type="Proteomes" id="UP001501803">
    <property type="component" value="Unassembled WGS sequence"/>
</dbReference>
<evidence type="ECO:0000256" key="1">
    <source>
        <dbReference type="ARBA" id="ARBA00023015"/>
    </source>
</evidence>